<evidence type="ECO:0000313" key="2">
    <source>
        <dbReference type="EMBL" id="MDR7122184.1"/>
    </source>
</evidence>
<keyword evidence="3" id="KW-1185">Reference proteome</keyword>
<reference evidence="2 3" key="1">
    <citation type="submission" date="2023-07" db="EMBL/GenBank/DDBJ databases">
        <title>Sorghum-associated microbial communities from plants grown in Nebraska, USA.</title>
        <authorList>
            <person name="Schachtman D."/>
        </authorList>
    </citation>
    <scope>NUCLEOTIDE SEQUENCE [LARGE SCALE GENOMIC DNA]</scope>
    <source>
        <strain evidence="2 3">4138</strain>
    </source>
</reference>
<evidence type="ECO:0000256" key="1">
    <source>
        <dbReference type="SAM" id="SignalP"/>
    </source>
</evidence>
<name>A0ABU1W2L6_9GAMM</name>
<dbReference type="EMBL" id="JAVDWR010000013">
    <property type="protein sequence ID" value="MDR7122184.1"/>
    <property type="molecule type" value="Genomic_DNA"/>
</dbReference>
<evidence type="ECO:0000313" key="3">
    <source>
        <dbReference type="Proteomes" id="UP001257909"/>
    </source>
</evidence>
<sequence>MNRNRGRVSWVSLLLLISLLLFKGVAAAAMLCCGPDHSEHPASHSQSSDTDHSIVEHHGHHSAAVEHNSMPDGSDQHVMDEPQLMDHQMMMDTHQLSCSGCAVSCAAAVLMINPSDFMAEPAQNERILSFTPLVFPLTASGLERPPRLYS</sequence>
<protein>
    <recommendedName>
        <fullName evidence="4">DUF2946 domain-containing protein</fullName>
    </recommendedName>
</protein>
<gene>
    <name evidence="2" type="ORF">J2W69_003142</name>
</gene>
<keyword evidence="1" id="KW-0732">Signal</keyword>
<organism evidence="2 3">
    <name type="scientific">Rheinheimera soli</name>
    <dbReference type="NCBI Taxonomy" id="443616"/>
    <lineage>
        <taxon>Bacteria</taxon>
        <taxon>Pseudomonadati</taxon>
        <taxon>Pseudomonadota</taxon>
        <taxon>Gammaproteobacteria</taxon>
        <taxon>Chromatiales</taxon>
        <taxon>Chromatiaceae</taxon>
        <taxon>Rheinheimera</taxon>
    </lineage>
</organism>
<feature type="signal peptide" evidence="1">
    <location>
        <begin position="1"/>
        <end position="28"/>
    </location>
</feature>
<accession>A0ABU1W2L6</accession>
<evidence type="ECO:0008006" key="4">
    <source>
        <dbReference type="Google" id="ProtNLM"/>
    </source>
</evidence>
<proteinExistence type="predicted"/>
<feature type="chain" id="PRO_5047414969" description="DUF2946 domain-containing protein" evidence="1">
    <location>
        <begin position="29"/>
        <end position="150"/>
    </location>
</feature>
<comment type="caution">
    <text evidence="2">The sequence shown here is derived from an EMBL/GenBank/DDBJ whole genome shotgun (WGS) entry which is preliminary data.</text>
</comment>
<dbReference type="Proteomes" id="UP001257909">
    <property type="component" value="Unassembled WGS sequence"/>
</dbReference>
<dbReference type="RefSeq" id="WP_310280153.1">
    <property type="nucleotide sequence ID" value="NZ_JAVDWR010000013.1"/>
</dbReference>